<protein>
    <submittedName>
        <fullName evidence="1">Macaca fascicularis brain cDNA, clone: QflA-19550</fullName>
    </submittedName>
</protein>
<dbReference type="AlphaFoldDB" id="I7GLW1"/>
<proteinExistence type="evidence at transcript level"/>
<dbReference type="EMBL" id="AB172787">
    <property type="protein sequence ID" value="BAE89849.1"/>
    <property type="molecule type" value="mRNA"/>
</dbReference>
<accession>I7GLW1</accession>
<sequence>MPFLTYQVVRIQRLDRLYSGRCGKKALLCDSAKWCNHWEGVLDNNKVIYAFTHSPSISTSRNVP</sequence>
<reference evidence="1" key="1">
    <citation type="journal article" date="2007" name="PLoS Biol.">
        <title>Rate of evolution in brain-expressed genes in humans and other primates.</title>
        <authorList>
            <person name="Wang H.-Y."/>
            <person name="Chien H.-C."/>
            <person name="Osada N."/>
            <person name="Hashimoto K."/>
            <person name="Sugano S."/>
            <person name="Gojobori T."/>
            <person name="Chou C.-K."/>
            <person name="Tsai S.-F."/>
            <person name="Wu C.-I."/>
            <person name="Shen C.-K.J."/>
        </authorList>
    </citation>
    <scope>NUCLEOTIDE SEQUENCE</scope>
</reference>
<evidence type="ECO:0000313" key="1">
    <source>
        <dbReference type="EMBL" id="BAE89849.1"/>
    </source>
</evidence>
<name>I7GLW1_MACFA</name>
<organism evidence="1">
    <name type="scientific">Macaca fascicularis</name>
    <name type="common">Crab-eating macaque</name>
    <name type="synonym">Cynomolgus monkey</name>
    <dbReference type="NCBI Taxonomy" id="9541"/>
    <lineage>
        <taxon>Eukaryota</taxon>
        <taxon>Metazoa</taxon>
        <taxon>Chordata</taxon>
        <taxon>Craniata</taxon>
        <taxon>Vertebrata</taxon>
        <taxon>Euteleostomi</taxon>
        <taxon>Mammalia</taxon>
        <taxon>Eutheria</taxon>
        <taxon>Euarchontoglires</taxon>
        <taxon>Primates</taxon>
        <taxon>Haplorrhini</taxon>
        <taxon>Catarrhini</taxon>
        <taxon>Cercopithecidae</taxon>
        <taxon>Cercopithecinae</taxon>
        <taxon>Macaca</taxon>
    </lineage>
</organism>